<dbReference type="EMBL" id="CP061172">
    <property type="protein sequence ID" value="QNR65021.1"/>
    <property type="molecule type" value="Genomic_DNA"/>
</dbReference>
<organism evidence="2 3">
    <name type="scientific">Paenibacillus peoriae</name>
    <dbReference type="NCBI Taxonomy" id="59893"/>
    <lineage>
        <taxon>Bacteria</taxon>
        <taxon>Bacillati</taxon>
        <taxon>Bacillota</taxon>
        <taxon>Bacilli</taxon>
        <taxon>Bacillales</taxon>
        <taxon>Paenibacillaceae</taxon>
        <taxon>Paenibacillus</taxon>
    </lineage>
</organism>
<evidence type="ECO:0000313" key="2">
    <source>
        <dbReference type="EMBL" id="QNR65021.1"/>
    </source>
</evidence>
<keyword evidence="1" id="KW-0472">Membrane</keyword>
<sequence>MANKILITETYHEEIRGRLGVGEDVISDADIDALSVLSIGESRIVKAVPDYAELIDDDRTYVYAAAVCMVAAILAPSMTARIKKSKKDIDFSFENQTVDWKNYATQLIDEAYQFIDLISTAEQETIVPVFGVAGPTRAKERSHY</sequence>
<feature type="transmembrane region" description="Helical" evidence="1">
    <location>
        <begin position="61"/>
        <end position="80"/>
    </location>
</feature>
<protein>
    <submittedName>
        <fullName evidence="2">Uncharacterized protein</fullName>
    </submittedName>
</protein>
<name>A0A7H0Y1R3_9BACL</name>
<evidence type="ECO:0000313" key="3">
    <source>
        <dbReference type="Proteomes" id="UP000516384"/>
    </source>
</evidence>
<dbReference type="Proteomes" id="UP000516384">
    <property type="component" value="Chromosome"/>
</dbReference>
<accession>A0A7H0Y1R3</accession>
<dbReference type="AlphaFoldDB" id="A0A7H0Y1R3"/>
<dbReference type="RefSeq" id="WP_190296939.1">
    <property type="nucleotide sequence ID" value="NZ_CP061172.1"/>
</dbReference>
<evidence type="ECO:0000256" key="1">
    <source>
        <dbReference type="SAM" id="Phobius"/>
    </source>
</evidence>
<keyword evidence="1" id="KW-1133">Transmembrane helix</keyword>
<gene>
    <name evidence="2" type="ORF">IAQ67_13890</name>
</gene>
<proteinExistence type="predicted"/>
<reference evidence="2 3" key="1">
    <citation type="submission" date="2020-09" db="EMBL/GenBank/DDBJ databases">
        <title>Characterization of Paenibacillus peoriae strain ZF390 with broad-spectrum antimicrobial activity as a potential biocontrol agent.</title>
        <authorList>
            <person name="Li L."/>
            <person name="Zhao Y."/>
            <person name="Li B."/>
            <person name="Xie X."/>
        </authorList>
    </citation>
    <scope>NUCLEOTIDE SEQUENCE [LARGE SCALE GENOMIC DNA]</scope>
    <source>
        <strain evidence="2 3">ZF390</strain>
    </source>
</reference>
<keyword evidence="1" id="KW-0812">Transmembrane</keyword>